<sequence>DQPLLEWRPFADEYLAEFMRNEGRGDSNVETCYHCRIVDKPERKPLFRCSECFSEDLVCQECCRELHMDRPLDIVEKWNGIFFERIPLKAIGVIIQLGHNAGSNCANPRWCEDFTVIHTNGIHSVRLGYCDCSNSLLAGEWRQQLMRRRWFPATHLDPRTAATYQVLKTFHVMTLQGKVTTYDFYAGLEKLTDNTGVGSMKDRYKAFARMMREWRHLKMAKRAGRGNDAVRTLAETYVGELAIACIACPRPGVNIPDNWKEAPKSKRYLYWIYFAIDACFRLKRRLVSSEARDPDLDSGMSYFTEDAPFRNFLLTVTDQREMSTCTGLAALDHANTKYSRGYATTGVGLGVCARHEFVQKNGVVDLQKGERYANMDYAYASLLRHHDSSLTKVTSYDIVCQWYKNLVAHVKALPSLIRRDLSQEDVLFVIPKLHIHSHQLFCQLRFSLNWLWGAGRTDGEGVERGWAHLGPIATSTRDMGPGSRHGTMNDHFGSWNWMKLTGLGTSFLSMTKSLL</sequence>
<dbReference type="OrthoDB" id="2682806at2759"/>
<feature type="domain" description="CxC2-like cysteine cluster KDZ transposase-associated" evidence="1">
    <location>
        <begin position="88"/>
        <end position="196"/>
    </location>
</feature>
<keyword evidence="3" id="KW-1185">Reference proteome</keyword>
<dbReference type="Pfam" id="PF18758">
    <property type="entry name" value="KDZ"/>
    <property type="match status" value="1"/>
</dbReference>
<dbReference type="Pfam" id="PF18803">
    <property type="entry name" value="CxC2"/>
    <property type="match status" value="1"/>
</dbReference>
<evidence type="ECO:0000259" key="1">
    <source>
        <dbReference type="Pfam" id="PF18803"/>
    </source>
</evidence>
<evidence type="ECO:0000313" key="2">
    <source>
        <dbReference type="EMBL" id="KAE9384818.1"/>
    </source>
</evidence>
<accession>A0A6A4GH60</accession>
<protein>
    <recommendedName>
        <fullName evidence="1">CxC2-like cysteine cluster KDZ transposase-associated domain-containing protein</fullName>
    </recommendedName>
</protein>
<dbReference type="InterPro" id="IPR041457">
    <property type="entry name" value="CxC2_KDZ-assoc"/>
</dbReference>
<organism evidence="2 3">
    <name type="scientific">Gymnopus androsaceus JB14</name>
    <dbReference type="NCBI Taxonomy" id="1447944"/>
    <lineage>
        <taxon>Eukaryota</taxon>
        <taxon>Fungi</taxon>
        <taxon>Dikarya</taxon>
        <taxon>Basidiomycota</taxon>
        <taxon>Agaricomycotina</taxon>
        <taxon>Agaricomycetes</taxon>
        <taxon>Agaricomycetidae</taxon>
        <taxon>Agaricales</taxon>
        <taxon>Marasmiineae</taxon>
        <taxon>Omphalotaceae</taxon>
        <taxon>Gymnopus</taxon>
    </lineage>
</organism>
<dbReference type="EMBL" id="ML770077">
    <property type="protein sequence ID" value="KAE9384818.1"/>
    <property type="molecule type" value="Genomic_DNA"/>
</dbReference>
<dbReference type="PANTHER" id="PTHR33104:SF2">
    <property type="entry name" value="CXC3 LIKE CYSTEINE CLUSTER DOMAIN-CONTAINING PROTEIN"/>
    <property type="match status" value="1"/>
</dbReference>
<evidence type="ECO:0000313" key="3">
    <source>
        <dbReference type="Proteomes" id="UP000799118"/>
    </source>
</evidence>
<reference evidence="2" key="1">
    <citation type="journal article" date="2019" name="Environ. Microbiol.">
        <title>Fungal ecological strategies reflected in gene transcription - a case study of two litter decomposers.</title>
        <authorList>
            <person name="Barbi F."/>
            <person name="Kohler A."/>
            <person name="Barry K."/>
            <person name="Baskaran P."/>
            <person name="Daum C."/>
            <person name="Fauchery L."/>
            <person name="Ihrmark K."/>
            <person name="Kuo A."/>
            <person name="LaButti K."/>
            <person name="Lipzen A."/>
            <person name="Morin E."/>
            <person name="Grigoriev I.V."/>
            <person name="Henrissat B."/>
            <person name="Lindahl B."/>
            <person name="Martin F."/>
        </authorList>
    </citation>
    <scope>NUCLEOTIDE SEQUENCE</scope>
    <source>
        <strain evidence="2">JB14</strain>
    </source>
</reference>
<dbReference type="InterPro" id="IPR040521">
    <property type="entry name" value="KDZ"/>
</dbReference>
<gene>
    <name evidence="2" type="ORF">BT96DRAFT_841681</name>
</gene>
<feature type="non-terminal residue" evidence="2">
    <location>
        <position position="1"/>
    </location>
</feature>
<dbReference type="Proteomes" id="UP000799118">
    <property type="component" value="Unassembled WGS sequence"/>
</dbReference>
<name>A0A6A4GH60_9AGAR</name>
<dbReference type="AlphaFoldDB" id="A0A6A4GH60"/>
<proteinExistence type="predicted"/>
<dbReference type="PANTHER" id="PTHR33104">
    <property type="entry name" value="SI:DKEY-29D5.2"/>
    <property type="match status" value="1"/>
</dbReference>